<accession>A0A370G6R2</accession>
<dbReference type="OrthoDB" id="9812459at2"/>
<dbReference type="Pfam" id="PF10116">
    <property type="entry name" value="Host_attach"/>
    <property type="match status" value="1"/>
</dbReference>
<gene>
    <name evidence="2" type="ORF">C7453_102291</name>
    <name evidence="1" type="ORF">HLH32_04725</name>
</gene>
<dbReference type="EMBL" id="QQAW01000002">
    <property type="protein sequence ID" value="RDI39501.1"/>
    <property type="molecule type" value="Genomic_DNA"/>
</dbReference>
<protein>
    <submittedName>
        <fullName evidence="1">Peptidase</fullName>
    </submittedName>
    <submittedName>
        <fullName evidence="2">Protein required for attachment to host cells</fullName>
    </submittedName>
</protein>
<organism evidence="2 3">
    <name type="scientific">Gluconacetobacter liquefaciens</name>
    <name type="common">Acetobacter liquefaciens</name>
    <dbReference type="NCBI Taxonomy" id="89584"/>
    <lineage>
        <taxon>Bacteria</taxon>
        <taxon>Pseudomonadati</taxon>
        <taxon>Pseudomonadota</taxon>
        <taxon>Alphaproteobacteria</taxon>
        <taxon>Acetobacterales</taxon>
        <taxon>Acetobacteraceae</taxon>
        <taxon>Gluconacetobacter</taxon>
    </lineage>
</organism>
<comment type="caution">
    <text evidence="2">The sequence shown here is derived from an EMBL/GenBank/DDBJ whole genome shotgun (WGS) entry which is preliminary data.</text>
</comment>
<dbReference type="RefSeq" id="WP_141288680.1">
    <property type="nucleotide sequence ID" value="NZ_BJMI01000001.1"/>
</dbReference>
<dbReference type="Proteomes" id="UP000254958">
    <property type="component" value="Unassembled WGS sequence"/>
</dbReference>
<reference evidence="1 4" key="2">
    <citation type="submission" date="2020-04" db="EMBL/GenBank/DDBJ databases">
        <title>Description of novel Gluconacetobacter.</title>
        <authorList>
            <person name="Sombolestani A."/>
        </authorList>
    </citation>
    <scope>NUCLEOTIDE SEQUENCE [LARGE SCALE GENOMIC DNA]</scope>
    <source>
        <strain evidence="1 4">LMG 1382</strain>
    </source>
</reference>
<dbReference type="Proteomes" id="UP000562982">
    <property type="component" value="Unassembled WGS sequence"/>
</dbReference>
<dbReference type="AlphaFoldDB" id="A0A370G6R2"/>
<proteinExistence type="predicted"/>
<name>A0A370G6R2_GLULI</name>
<dbReference type="InterPro" id="IPR019291">
    <property type="entry name" value="Host_attachment_protein"/>
</dbReference>
<evidence type="ECO:0000313" key="2">
    <source>
        <dbReference type="EMBL" id="RDI39501.1"/>
    </source>
</evidence>
<evidence type="ECO:0000313" key="4">
    <source>
        <dbReference type="Proteomes" id="UP000562982"/>
    </source>
</evidence>
<dbReference type="EMBL" id="JABEQI010000002">
    <property type="protein sequence ID" value="MBB2185694.1"/>
    <property type="molecule type" value="Genomic_DNA"/>
</dbReference>
<reference evidence="2 3" key="1">
    <citation type="submission" date="2018-07" db="EMBL/GenBank/DDBJ databases">
        <title>Genomic Encyclopedia of Type Strains, Phase IV (KMG-IV): sequencing the most valuable type-strain genomes for metagenomic binning, comparative biology and taxonomic classification.</title>
        <authorList>
            <person name="Goeker M."/>
        </authorList>
    </citation>
    <scope>NUCLEOTIDE SEQUENCE [LARGE SCALE GENOMIC DNA]</scope>
    <source>
        <strain evidence="2 3">DSM 5603</strain>
    </source>
</reference>
<evidence type="ECO:0000313" key="1">
    <source>
        <dbReference type="EMBL" id="MBB2185694.1"/>
    </source>
</evidence>
<sequence>MTTIDPVTYVVADAHTARLLRHEGHALHTTDHIAPTEHFAATIAEALNRGVTDGTISRFILAAPGHLLHAIRAELTGVAQDRLILAVPKELAQLPEHDLIQHFDIPATGWP</sequence>
<evidence type="ECO:0000313" key="3">
    <source>
        <dbReference type="Proteomes" id="UP000254958"/>
    </source>
</evidence>
<keyword evidence="3" id="KW-1185">Reference proteome</keyword>